<keyword evidence="6 10" id="KW-0418">Kinase</keyword>
<dbReference type="SUPFAM" id="SSF47384">
    <property type="entry name" value="Homodimeric domain of signal transducing histidine kinase"/>
    <property type="match status" value="1"/>
</dbReference>
<name>A0A1I2P5E6_9BACL</name>
<dbReference type="InterPro" id="IPR003661">
    <property type="entry name" value="HisK_dim/P_dom"/>
</dbReference>
<protein>
    <recommendedName>
        <fullName evidence="2">histidine kinase</fullName>
        <ecNumber evidence="2">2.7.13.3</ecNumber>
    </recommendedName>
</protein>
<dbReference type="AlphaFoldDB" id="A0A1I2P5E6"/>
<dbReference type="PROSITE" id="PS50109">
    <property type="entry name" value="HIS_KIN"/>
    <property type="match status" value="1"/>
</dbReference>
<dbReference type="Pfam" id="PF02518">
    <property type="entry name" value="HATPase_c"/>
    <property type="match status" value="1"/>
</dbReference>
<dbReference type="InterPro" id="IPR003594">
    <property type="entry name" value="HATPase_dom"/>
</dbReference>
<dbReference type="InterPro" id="IPR050736">
    <property type="entry name" value="Sensor_HK_Regulatory"/>
</dbReference>
<evidence type="ECO:0000256" key="1">
    <source>
        <dbReference type="ARBA" id="ARBA00000085"/>
    </source>
</evidence>
<dbReference type="Gene3D" id="3.30.565.10">
    <property type="entry name" value="Histidine kinase-like ATPase, C-terminal domain"/>
    <property type="match status" value="1"/>
</dbReference>
<dbReference type="SMART" id="SM00387">
    <property type="entry name" value="HATPase_c"/>
    <property type="match status" value="1"/>
</dbReference>
<dbReference type="OrthoDB" id="9815750at2"/>
<keyword evidence="7" id="KW-0067">ATP-binding</keyword>
<dbReference type="Gene3D" id="1.10.287.130">
    <property type="match status" value="1"/>
</dbReference>
<dbReference type="Proteomes" id="UP000198752">
    <property type="component" value="Unassembled WGS sequence"/>
</dbReference>
<evidence type="ECO:0000256" key="5">
    <source>
        <dbReference type="ARBA" id="ARBA00022741"/>
    </source>
</evidence>
<dbReference type="GO" id="GO:0000155">
    <property type="term" value="F:phosphorelay sensor kinase activity"/>
    <property type="evidence" value="ECO:0007669"/>
    <property type="project" value="InterPro"/>
</dbReference>
<dbReference type="EMBL" id="FOOY01000004">
    <property type="protein sequence ID" value="SFG09167.1"/>
    <property type="molecule type" value="Genomic_DNA"/>
</dbReference>
<keyword evidence="3" id="KW-0597">Phosphoprotein</keyword>
<dbReference type="Pfam" id="PF00512">
    <property type="entry name" value="HisKA"/>
    <property type="match status" value="1"/>
</dbReference>
<dbReference type="InterPro" id="IPR005467">
    <property type="entry name" value="His_kinase_dom"/>
</dbReference>
<gene>
    <name evidence="10" type="ORF">SAMN02982927_00636</name>
</gene>
<dbReference type="SUPFAM" id="SSF55874">
    <property type="entry name" value="ATPase domain of HSP90 chaperone/DNA topoisomerase II/histidine kinase"/>
    <property type="match status" value="1"/>
</dbReference>
<comment type="catalytic activity">
    <reaction evidence="1">
        <text>ATP + protein L-histidine = ADP + protein N-phospho-L-histidine.</text>
        <dbReference type="EC" id="2.7.13.3"/>
    </reaction>
</comment>
<dbReference type="CDD" id="cd00082">
    <property type="entry name" value="HisKA"/>
    <property type="match status" value="1"/>
</dbReference>
<dbReference type="GO" id="GO:0005524">
    <property type="term" value="F:ATP binding"/>
    <property type="evidence" value="ECO:0007669"/>
    <property type="project" value="UniProtKB-KW"/>
</dbReference>
<keyword evidence="11" id="KW-1185">Reference proteome</keyword>
<dbReference type="SMART" id="SM00388">
    <property type="entry name" value="HisKA"/>
    <property type="match status" value="1"/>
</dbReference>
<evidence type="ECO:0000256" key="3">
    <source>
        <dbReference type="ARBA" id="ARBA00022553"/>
    </source>
</evidence>
<dbReference type="InterPro" id="IPR004358">
    <property type="entry name" value="Sig_transdc_His_kin-like_C"/>
</dbReference>
<keyword evidence="8" id="KW-0902">Two-component regulatory system</keyword>
<dbReference type="STRING" id="269670.SAMN02982927_00636"/>
<evidence type="ECO:0000256" key="8">
    <source>
        <dbReference type="ARBA" id="ARBA00023012"/>
    </source>
</evidence>
<proteinExistence type="predicted"/>
<keyword evidence="5" id="KW-0547">Nucleotide-binding</keyword>
<dbReference type="PANTHER" id="PTHR43711">
    <property type="entry name" value="TWO-COMPONENT HISTIDINE KINASE"/>
    <property type="match status" value="1"/>
</dbReference>
<evidence type="ECO:0000256" key="2">
    <source>
        <dbReference type="ARBA" id="ARBA00012438"/>
    </source>
</evidence>
<keyword evidence="4" id="KW-0808">Transferase</keyword>
<dbReference type="InterPro" id="IPR036097">
    <property type="entry name" value="HisK_dim/P_sf"/>
</dbReference>
<evidence type="ECO:0000256" key="6">
    <source>
        <dbReference type="ARBA" id="ARBA00022777"/>
    </source>
</evidence>
<sequence length="329" mass="37212">MIIIIYRESFLSVSEKDQFEEQLSVEIRFCINSDGYILECNKKGQALVERYGPYFLHFFPDHTACEAKDYLDAIMKSDDIVSALLCDKLSDRDLGTLYNGISKDGKIILVGYRTQMFTHLAGEIVHELRNPLTVIKGFIQLCGYTKEYDKYQPVILSEIDRMYTILENFLTLSLRKSKCQRMNPDEVCKSLISLLSAECVVNKVRLDYDIAYSESVCKIDLDKIKQVMINLLRNALEAFDEHTGEKKIMFRGSVEDNGYRFSLIDNGPGMETDVLNNLGKPLFTTKAKGTGIGLSLCKKIIADHQGTFCISSVNGKGTTVSFFLPFVSP</sequence>
<evidence type="ECO:0000259" key="9">
    <source>
        <dbReference type="PROSITE" id="PS50109"/>
    </source>
</evidence>
<dbReference type="PANTHER" id="PTHR43711:SF1">
    <property type="entry name" value="HISTIDINE KINASE 1"/>
    <property type="match status" value="1"/>
</dbReference>
<evidence type="ECO:0000313" key="11">
    <source>
        <dbReference type="Proteomes" id="UP000198752"/>
    </source>
</evidence>
<dbReference type="PRINTS" id="PR00344">
    <property type="entry name" value="BCTRLSENSOR"/>
</dbReference>
<reference evidence="11" key="1">
    <citation type="submission" date="2016-10" db="EMBL/GenBank/DDBJ databases">
        <authorList>
            <person name="Varghese N."/>
            <person name="Submissions S."/>
        </authorList>
    </citation>
    <scope>NUCLEOTIDE SEQUENCE [LARGE SCALE GENOMIC DNA]</scope>
    <source>
        <strain evidence="11">ATCC 700379</strain>
    </source>
</reference>
<evidence type="ECO:0000256" key="4">
    <source>
        <dbReference type="ARBA" id="ARBA00022679"/>
    </source>
</evidence>
<dbReference type="InterPro" id="IPR036890">
    <property type="entry name" value="HATPase_C_sf"/>
</dbReference>
<organism evidence="10 11">
    <name type="scientific">Sporolactobacillus nakayamae</name>
    <dbReference type="NCBI Taxonomy" id="269670"/>
    <lineage>
        <taxon>Bacteria</taxon>
        <taxon>Bacillati</taxon>
        <taxon>Bacillota</taxon>
        <taxon>Bacilli</taxon>
        <taxon>Bacillales</taxon>
        <taxon>Sporolactobacillaceae</taxon>
        <taxon>Sporolactobacillus</taxon>
    </lineage>
</organism>
<feature type="domain" description="Histidine kinase" evidence="9">
    <location>
        <begin position="123"/>
        <end position="328"/>
    </location>
</feature>
<evidence type="ECO:0000256" key="7">
    <source>
        <dbReference type="ARBA" id="ARBA00022840"/>
    </source>
</evidence>
<accession>A0A1I2P5E6</accession>
<evidence type="ECO:0000313" key="10">
    <source>
        <dbReference type="EMBL" id="SFG09167.1"/>
    </source>
</evidence>
<dbReference type="EC" id="2.7.13.3" evidence="2"/>